<keyword evidence="2" id="KW-0717">Septation</keyword>
<accession>A0A1M6QXW5</accession>
<keyword evidence="5" id="KW-1185">Reference proteome</keyword>
<keyword evidence="1" id="KW-0132">Cell division</keyword>
<dbReference type="EMBL" id="FRAW01000003">
    <property type="protein sequence ID" value="SHK24928.1"/>
    <property type="molecule type" value="Genomic_DNA"/>
</dbReference>
<protein>
    <submittedName>
        <fullName evidence="4">Stage V sporulation protein G</fullName>
    </submittedName>
</protein>
<evidence type="ECO:0000256" key="1">
    <source>
        <dbReference type="ARBA" id="ARBA00022618"/>
    </source>
</evidence>
<dbReference type="PANTHER" id="PTHR38429">
    <property type="entry name" value="SEPTATION PROTEIN SPOVG-RELATED"/>
    <property type="match status" value="1"/>
</dbReference>
<name>A0A1M6QXW5_9BACT</name>
<evidence type="ECO:0000256" key="3">
    <source>
        <dbReference type="ARBA" id="ARBA00023306"/>
    </source>
</evidence>
<dbReference type="SUPFAM" id="SSF160537">
    <property type="entry name" value="SpoVG-like"/>
    <property type="match status" value="1"/>
</dbReference>
<dbReference type="Gene3D" id="3.30.1120.40">
    <property type="entry name" value="Stage V sporulation protein G"/>
    <property type="match status" value="1"/>
</dbReference>
<sequence length="115" mass="13108">MPIKKTVSTEKEKNNAAPKASEYDCLVVTNVRVFPFKDGANMGHVKALAKVVLNDQMQLTGLRVMDGENGLFVSYPFDPFYKGEEYRSIFFPITRECRQHIENCVLEKYQEIVAA</sequence>
<dbReference type="InterPro" id="IPR036751">
    <property type="entry name" value="SpoVG_sf"/>
</dbReference>
<proteinExistence type="predicted"/>
<keyword evidence="3" id="KW-0131">Cell cycle</keyword>
<evidence type="ECO:0000313" key="5">
    <source>
        <dbReference type="Proteomes" id="UP000184275"/>
    </source>
</evidence>
<dbReference type="InterPro" id="IPR007170">
    <property type="entry name" value="SpoVG"/>
</dbReference>
<gene>
    <name evidence="4" type="ORF">SAMN05720469_10338</name>
</gene>
<dbReference type="AlphaFoldDB" id="A0A1M6QXW5"/>
<dbReference type="RefSeq" id="WP_233126551.1">
    <property type="nucleotide sequence ID" value="NZ_FRAW01000003.1"/>
</dbReference>
<dbReference type="GO" id="GO:0000917">
    <property type="term" value="P:division septum assembly"/>
    <property type="evidence" value="ECO:0007669"/>
    <property type="project" value="UniProtKB-KW"/>
</dbReference>
<organism evidence="4 5">
    <name type="scientific">Fibrobacter intestinalis</name>
    <dbReference type="NCBI Taxonomy" id="28122"/>
    <lineage>
        <taxon>Bacteria</taxon>
        <taxon>Pseudomonadati</taxon>
        <taxon>Fibrobacterota</taxon>
        <taxon>Fibrobacteria</taxon>
        <taxon>Fibrobacterales</taxon>
        <taxon>Fibrobacteraceae</taxon>
        <taxon>Fibrobacter</taxon>
    </lineage>
</organism>
<dbReference type="PANTHER" id="PTHR38429:SF1">
    <property type="entry name" value="SEPTATION PROTEIN SPOVG-RELATED"/>
    <property type="match status" value="1"/>
</dbReference>
<reference evidence="5" key="1">
    <citation type="submission" date="2016-11" db="EMBL/GenBank/DDBJ databases">
        <authorList>
            <person name="Varghese N."/>
            <person name="Submissions S."/>
        </authorList>
    </citation>
    <scope>NUCLEOTIDE SEQUENCE [LARGE SCALE GENOMIC DNA]</scope>
    <source>
        <strain evidence="5">UWOS</strain>
    </source>
</reference>
<dbReference type="Pfam" id="PF04026">
    <property type="entry name" value="SpoVG"/>
    <property type="match status" value="1"/>
</dbReference>
<evidence type="ECO:0000313" key="4">
    <source>
        <dbReference type="EMBL" id="SHK24928.1"/>
    </source>
</evidence>
<evidence type="ECO:0000256" key="2">
    <source>
        <dbReference type="ARBA" id="ARBA00023210"/>
    </source>
</evidence>
<dbReference type="Proteomes" id="UP000184275">
    <property type="component" value="Unassembled WGS sequence"/>
</dbReference>
<dbReference type="GO" id="GO:0030435">
    <property type="term" value="P:sporulation resulting in formation of a cellular spore"/>
    <property type="evidence" value="ECO:0007669"/>
    <property type="project" value="InterPro"/>
</dbReference>